<evidence type="ECO:0000313" key="6">
    <source>
        <dbReference type="EMBL" id="BAJ62222.1"/>
    </source>
</evidence>
<dbReference type="PANTHER" id="PTHR21363:SF0">
    <property type="entry name" value="PREPHENATE DEHYDROGENASE [NADP(+)]"/>
    <property type="match status" value="1"/>
</dbReference>
<gene>
    <name evidence="6" type="ordered locus">ANT_01880</name>
</gene>
<feature type="domain" description="Prephenate/arogenate dehydrogenase" evidence="5">
    <location>
        <begin position="13"/>
        <end position="292"/>
    </location>
</feature>
<dbReference type="Pfam" id="PF20463">
    <property type="entry name" value="PDH_C"/>
    <property type="match status" value="1"/>
</dbReference>
<dbReference type="InterPro" id="IPR046826">
    <property type="entry name" value="PDH_N"/>
</dbReference>
<dbReference type="EC" id="1.3.1.12" evidence="6"/>
<dbReference type="GO" id="GO:0008977">
    <property type="term" value="F:prephenate dehydrogenase (NAD+) activity"/>
    <property type="evidence" value="ECO:0007669"/>
    <property type="project" value="UniProtKB-EC"/>
</dbReference>
<dbReference type="eggNOG" id="COG0287">
    <property type="taxonomic scope" value="Bacteria"/>
</dbReference>
<dbReference type="FunCoup" id="E8MZ79">
    <property type="interactions" value="260"/>
</dbReference>
<protein>
    <submittedName>
        <fullName evidence="6">Prephenate dehydrogenase</fullName>
        <ecNumber evidence="6">1.3.1.12</ecNumber>
    </submittedName>
</protein>
<dbReference type="GO" id="GO:0006571">
    <property type="term" value="P:tyrosine biosynthetic process"/>
    <property type="evidence" value="ECO:0007669"/>
    <property type="project" value="InterPro"/>
</dbReference>
<keyword evidence="2 6" id="KW-0560">Oxidoreductase</keyword>
<dbReference type="InterPro" id="IPR050812">
    <property type="entry name" value="Preph/Arog_dehydrog"/>
</dbReference>
<evidence type="ECO:0000313" key="7">
    <source>
        <dbReference type="Proteomes" id="UP000008922"/>
    </source>
</evidence>
<dbReference type="GO" id="GO:0004665">
    <property type="term" value="F:prephenate dehydrogenase (NADP+) activity"/>
    <property type="evidence" value="ECO:0007669"/>
    <property type="project" value="InterPro"/>
</dbReference>
<dbReference type="SUPFAM" id="SSF51735">
    <property type="entry name" value="NAD(P)-binding Rossmann-fold domains"/>
    <property type="match status" value="1"/>
</dbReference>
<dbReference type="InterPro" id="IPR046825">
    <property type="entry name" value="PDH_C"/>
</dbReference>
<dbReference type="EMBL" id="AP012029">
    <property type="protein sequence ID" value="BAJ62222.1"/>
    <property type="molecule type" value="Genomic_DNA"/>
</dbReference>
<evidence type="ECO:0000256" key="2">
    <source>
        <dbReference type="ARBA" id="ARBA00023002"/>
    </source>
</evidence>
<dbReference type="RefSeq" id="WP_013558620.1">
    <property type="nucleotide sequence ID" value="NC_014960.1"/>
</dbReference>
<keyword evidence="7" id="KW-1185">Reference proteome</keyword>
<comment type="similarity">
    <text evidence="1">Belongs to the prephenate/arogenate dehydrogenase family.</text>
</comment>
<dbReference type="PROSITE" id="PS51176">
    <property type="entry name" value="PDH_ADH"/>
    <property type="match status" value="1"/>
</dbReference>
<sequence>MSTESEEDFFRSLRVAIVGLGLMGGSLALALRGRVRAVLGVDTHAPTRQQALERGAVDTVSADPADLLPQADVVVLATPVQSILHLLERLPDLHPGRAVVLDVGSTKREILAAMVHLPQRFDPLGGHPMCGKEHSSFEHAEADLYHGAAFALCPLERTSAHARQVAESLVQAVGARPLWLDAETHDRWVAATSHLPYLLASALASSVPPQAAPLAGPGYRSTSRLASQPADLMLEVLASNRDYLLTTLRRAQLRLDLLAQALEAEDWQSLRALLAESAHQRESLLNLHGEKPHESHREPRRTPAR</sequence>
<dbReference type="InterPro" id="IPR036291">
    <property type="entry name" value="NAD(P)-bd_dom_sf"/>
</dbReference>
<evidence type="ECO:0000259" key="5">
    <source>
        <dbReference type="PROSITE" id="PS51176"/>
    </source>
</evidence>
<dbReference type="SUPFAM" id="SSF48179">
    <property type="entry name" value="6-phosphogluconate dehydrogenase C-terminal domain-like"/>
    <property type="match status" value="1"/>
</dbReference>
<keyword evidence="4" id="KW-1133">Transmembrane helix</keyword>
<feature type="region of interest" description="Disordered" evidence="3">
    <location>
        <begin position="285"/>
        <end position="305"/>
    </location>
</feature>
<dbReference type="HOGENOM" id="CLU_055968_0_0_0"/>
<dbReference type="Gene3D" id="3.40.50.720">
    <property type="entry name" value="NAD(P)-binding Rossmann-like Domain"/>
    <property type="match status" value="1"/>
</dbReference>
<dbReference type="InterPro" id="IPR008927">
    <property type="entry name" value="6-PGluconate_DH-like_C_sf"/>
</dbReference>
<reference evidence="6 7" key="1">
    <citation type="submission" date="2010-12" db="EMBL/GenBank/DDBJ databases">
        <title>Whole genome sequence of Anaerolinea thermophila UNI-1.</title>
        <authorList>
            <person name="Narita-Yamada S."/>
            <person name="Kishi E."/>
            <person name="Watanabe Y."/>
            <person name="Takasaki K."/>
            <person name="Ankai A."/>
            <person name="Oguchi A."/>
            <person name="Fukui S."/>
            <person name="Takahashi M."/>
            <person name="Yashiro I."/>
            <person name="Hosoyama A."/>
            <person name="Sekiguchi Y."/>
            <person name="Hanada S."/>
            <person name="Fujita N."/>
        </authorList>
    </citation>
    <scope>NUCLEOTIDE SEQUENCE [LARGE SCALE GENOMIC DNA]</scope>
    <source>
        <strain evidence="7">DSM 14523 / JCM 11388 / NBRC 100420 / UNI-1</strain>
    </source>
</reference>
<dbReference type="STRING" id="926569.ANT_01880"/>
<accession>E8MZ79</accession>
<dbReference type="PANTHER" id="PTHR21363">
    <property type="entry name" value="PREPHENATE DEHYDROGENASE"/>
    <property type="match status" value="1"/>
</dbReference>
<keyword evidence="4" id="KW-0472">Membrane</keyword>
<proteinExistence type="inferred from homology"/>
<dbReference type="Proteomes" id="UP000008922">
    <property type="component" value="Chromosome"/>
</dbReference>
<dbReference type="FunFam" id="3.40.50.720:FF:000208">
    <property type="entry name" value="Prephenate dehydrogenase"/>
    <property type="match status" value="1"/>
</dbReference>
<feature type="transmembrane region" description="Helical" evidence="4">
    <location>
        <begin position="12"/>
        <end position="31"/>
    </location>
</feature>
<evidence type="ECO:0000256" key="4">
    <source>
        <dbReference type="SAM" id="Phobius"/>
    </source>
</evidence>
<dbReference type="Gene3D" id="1.10.3660.10">
    <property type="entry name" value="6-phosphogluconate dehydrogenase C-terminal like domain"/>
    <property type="match status" value="1"/>
</dbReference>
<keyword evidence="4" id="KW-0812">Transmembrane</keyword>
<dbReference type="GO" id="GO:0070403">
    <property type="term" value="F:NAD+ binding"/>
    <property type="evidence" value="ECO:0007669"/>
    <property type="project" value="InterPro"/>
</dbReference>
<dbReference type="Pfam" id="PF02153">
    <property type="entry name" value="PDH_N"/>
    <property type="match status" value="1"/>
</dbReference>
<dbReference type="InParanoid" id="E8MZ79"/>
<name>E8MZ79_ANATU</name>
<evidence type="ECO:0000256" key="3">
    <source>
        <dbReference type="SAM" id="MobiDB-lite"/>
    </source>
</evidence>
<evidence type="ECO:0000256" key="1">
    <source>
        <dbReference type="ARBA" id="ARBA00007964"/>
    </source>
</evidence>
<dbReference type="AlphaFoldDB" id="E8MZ79"/>
<dbReference type="KEGG" id="atm:ANT_01880"/>
<dbReference type="InterPro" id="IPR003099">
    <property type="entry name" value="Prephen_DH"/>
</dbReference>
<organism evidence="6 7">
    <name type="scientific">Anaerolinea thermophila (strain DSM 14523 / JCM 11388 / NBRC 100420 / UNI-1)</name>
    <dbReference type="NCBI Taxonomy" id="926569"/>
    <lineage>
        <taxon>Bacteria</taxon>
        <taxon>Bacillati</taxon>
        <taxon>Chloroflexota</taxon>
        <taxon>Anaerolineae</taxon>
        <taxon>Anaerolineales</taxon>
        <taxon>Anaerolineaceae</taxon>
        <taxon>Anaerolinea</taxon>
    </lineage>
</organism>